<dbReference type="AlphaFoldDB" id="A0A016SVU3"/>
<reference evidence="2" key="1">
    <citation type="journal article" date="2015" name="Nat. Genet.">
        <title>The genome and transcriptome of the zoonotic hookworm Ancylostoma ceylanicum identify infection-specific gene families.</title>
        <authorList>
            <person name="Schwarz E.M."/>
            <person name="Hu Y."/>
            <person name="Antoshechkin I."/>
            <person name="Miller M.M."/>
            <person name="Sternberg P.W."/>
            <person name="Aroian R.V."/>
        </authorList>
    </citation>
    <scope>NUCLEOTIDE SEQUENCE</scope>
    <source>
        <strain evidence="2">HY135</strain>
    </source>
</reference>
<name>A0A016SVU3_9BILA</name>
<comment type="caution">
    <text evidence="1">The sequence shown here is derived from an EMBL/GenBank/DDBJ whole genome shotgun (WGS) entry which is preliminary data.</text>
</comment>
<accession>A0A016SVU3</accession>
<sequence>MWDYVEHMRLSSAKPTPVNCLYILRMRVSISRFYRFFRPCLGLCEDMSVEILQYNAEHEYGKRFTLEHLSIDLSILLIFLSYSPGVSDGMPTGVLVSAKITTILDYSIDLLNLTDFSFLAKSCLMGLSDALSTNMTGIVGAVSIHRFSSFFRCCAGTDKNAFNWVLGTCCRNCHPQRESGVTSVTRSPKTDK</sequence>
<dbReference type="Proteomes" id="UP000024635">
    <property type="component" value="Unassembled WGS sequence"/>
</dbReference>
<dbReference type="EMBL" id="JARK01001507">
    <property type="protein sequence ID" value="EYB94496.1"/>
    <property type="molecule type" value="Genomic_DNA"/>
</dbReference>
<proteinExistence type="predicted"/>
<organism evidence="1 2">
    <name type="scientific">Ancylostoma ceylanicum</name>
    <dbReference type="NCBI Taxonomy" id="53326"/>
    <lineage>
        <taxon>Eukaryota</taxon>
        <taxon>Metazoa</taxon>
        <taxon>Ecdysozoa</taxon>
        <taxon>Nematoda</taxon>
        <taxon>Chromadorea</taxon>
        <taxon>Rhabditida</taxon>
        <taxon>Rhabditina</taxon>
        <taxon>Rhabditomorpha</taxon>
        <taxon>Strongyloidea</taxon>
        <taxon>Ancylostomatidae</taxon>
        <taxon>Ancylostomatinae</taxon>
        <taxon>Ancylostoma</taxon>
    </lineage>
</organism>
<keyword evidence="2" id="KW-1185">Reference proteome</keyword>
<evidence type="ECO:0000313" key="2">
    <source>
        <dbReference type="Proteomes" id="UP000024635"/>
    </source>
</evidence>
<protein>
    <submittedName>
        <fullName evidence="1">Uncharacterized protein</fullName>
    </submittedName>
</protein>
<evidence type="ECO:0000313" key="1">
    <source>
        <dbReference type="EMBL" id="EYB94496.1"/>
    </source>
</evidence>
<gene>
    <name evidence="1" type="primary">Acey_s0171.g334</name>
    <name evidence="1" type="ORF">Y032_0171g334</name>
</gene>